<proteinExistence type="predicted"/>
<dbReference type="RefSeq" id="WP_115870040.1">
    <property type="nucleotide sequence ID" value="NZ_QREG01000027.1"/>
</dbReference>
<dbReference type="EMBL" id="QREG01000027">
    <property type="protein sequence ID" value="RED92998.1"/>
    <property type="molecule type" value="Genomic_DNA"/>
</dbReference>
<organism evidence="1 2">
    <name type="scientific">Marinoscillum furvescens DSM 4134</name>
    <dbReference type="NCBI Taxonomy" id="1122208"/>
    <lineage>
        <taxon>Bacteria</taxon>
        <taxon>Pseudomonadati</taxon>
        <taxon>Bacteroidota</taxon>
        <taxon>Cytophagia</taxon>
        <taxon>Cytophagales</taxon>
        <taxon>Reichenbachiellaceae</taxon>
        <taxon>Marinoscillum</taxon>
    </lineage>
</organism>
<accession>A0A3D9KXX5</accession>
<name>A0A3D9KXX5_MARFU</name>
<evidence type="ECO:0008006" key="3">
    <source>
        <dbReference type="Google" id="ProtNLM"/>
    </source>
</evidence>
<sequence>MKSLTALTIIFVLSQQLISAQEIQTDETIGAYIQETISITQTSQKEIYKRLKSCVLNELELSEHLTLDTESKIKVKLSIENPEPTWVFPHEVTSFEFVIDIKDNKYRITMLEVLFVYDGSKLYDPQAFTLQDCMNNLYNEEGEINGFFNRLINLAKNGYKVFVTDGFNRCAKNQTALTDDW</sequence>
<gene>
    <name evidence="1" type="ORF">C7460_12722</name>
</gene>
<keyword evidence="2" id="KW-1185">Reference proteome</keyword>
<dbReference type="AlphaFoldDB" id="A0A3D9KXX5"/>
<comment type="caution">
    <text evidence="1">The sequence shown here is derived from an EMBL/GenBank/DDBJ whole genome shotgun (WGS) entry which is preliminary data.</text>
</comment>
<protein>
    <recommendedName>
        <fullName evidence="3">DUF4468 domain-containing protein</fullName>
    </recommendedName>
</protein>
<evidence type="ECO:0000313" key="1">
    <source>
        <dbReference type="EMBL" id="RED92998.1"/>
    </source>
</evidence>
<evidence type="ECO:0000313" key="2">
    <source>
        <dbReference type="Proteomes" id="UP000256779"/>
    </source>
</evidence>
<dbReference type="Proteomes" id="UP000256779">
    <property type="component" value="Unassembled WGS sequence"/>
</dbReference>
<reference evidence="1 2" key="1">
    <citation type="submission" date="2018-07" db="EMBL/GenBank/DDBJ databases">
        <title>Genomic Encyclopedia of Type Strains, Phase IV (KMG-IV): sequencing the most valuable type-strain genomes for metagenomic binning, comparative biology and taxonomic classification.</title>
        <authorList>
            <person name="Goeker M."/>
        </authorList>
    </citation>
    <scope>NUCLEOTIDE SEQUENCE [LARGE SCALE GENOMIC DNA]</scope>
    <source>
        <strain evidence="1 2">DSM 4134</strain>
    </source>
</reference>